<feature type="domain" description="Ubinuclein middle" evidence="4">
    <location>
        <begin position="440"/>
        <end position="691"/>
    </location>
</feature>
<dbReference type="Proteomes" id="UP000243876">
    <property type="component" value="Unassembled WGS sequence"/>
</dbReference>
<feature type="compositionally biased region" description="Basic and acidic residues" evidence="2">
    <location>
        <begin position="577"/>
        <end position="586"/>
    </location>
</feature>
<feature type="region of interest" description="Disordered" evidence="2">
    <location>
        <begin position="1"/>
        <end position="352"/>
    </location>
</feature>
<keyword evidence="6" id="KW-1185">Reference proteome</keyword>
<evidence type="ECO:0000259" key="4">
    <source>
        <dbReference type="Pfam" id="PF14075"/>
    </source>
</evidence>
<evidence type="ECO:0000259" key="3">
    <source>
        <dbReference type="Pfam" id="PF08729"/>
    </source>
</evidence>
<sequence length="744" mass="80526">MQPLPDTHPDGDPFAAADAERNRSSLMGRLEARALAEAAAQQQDQDQPVAFAPPRPPSKPTSSSRNSLGVGPNGAEIVLVDSDDSDEAEATDGEEDDEDDEEDGSSVASGEGQEGSGQDDERPGAGEEGSEEEDSEDDDSDDDSSSVASGSRQEENGDGDLTMDGHPSPAKPKSLIKSSAANGEASGPGADGDRESAVAGAEGEKAEGDKSQDGEVKKEKKKRQKRAHPRSPTPPPLAPKPPPPTIRLSISLPSRASPSVPQYNVVELAKAAGIIIEEEPVKKPDDSASEGEDSESDGEGGRRKKKGNGEEKAEGDEQKGEGEDGSGPPKKRRKRGPNVILGRFGGYDTADPFVDDSEIQLYEPRHYHAPKREGFFVGSGLVECAPRRGRVKGSKNKPKLDENGNPLPAARRQSKKLVIGPDGKPGSTGAVPPPKKVRKPGEFSPDLQADLDMLRTESAKESYEVKNKFPPHLRELLTSVAYHALDLDEYDDQFFAELPKIFPYNLFTMKKLVKREVFSKRINDMTQQQGEHLTILKASIDETYPSQKLEFDSLRAKWEKEMEEKGKSIPPTGGEGVKADEREQKTPEPQPAVPAFGAASPAINTPGIGGEDSPAPGTDAGEGDGEPAEPKWRFRFNNAMRDAMYHACDLEDKKSDLIIEKQTLEKATTREQNREKPYIAKNARKAMYQKLIAGHLSQILDMWPPEMMTTNQISRESPSSPPATVAVAVSNYKLKLKKHGEIEA</sequence>
<organism evidence="5 6">
    <name type="scientific">Sporidiobolus salmonicolor</name>
    <name type="common">Yeast-like fungus</name>
    <name type="synonym">Sporobolomyces salmonicolor</name>
    <dbReference type="NCBI Taxonomy" id="5005"/>
    <lineage>
        <taxon>Eukaryota</taxon>
        <taxon>Fungi</taxon>
        <taxon>Dikarya</taxon>
        <taxon>Basidiomycota</taxon>
        <taxon>Pucciniomycotina</taxon>
        <taxon>Microbotryomycetes</taxon>
        <taxon>Sporidiobolales</taxon>
        <taxon>Sporidiobolaceae</taxon>
        <taxon>Sporobolomyces</taxon>
    </lineage>
</organism>
<feature type="compositionally biased region" description="Basic residues" evidence="2">
    <location>
        <begin position="219"/>
        <end position="229"/>
    </location>
</feature>
<feature type="compositionally biased region" description="Polar residues" evidence="2">
    <location>
        <begin position="251"/>
        <end position="262"/>
    </location>
</feature>
<name>A0A0D6EPE5_SPOSA</name>
<feature type="compositionally biased region" description="Basic residues" evidence="2">
    <location>
        <begin position="387"/>
        <end position="397"/>
    </location>
</feature>
<feature type="compositionally biased region" description="Basic and acidic residues" evidence="2">
    <location>
        <begin position="191"/>
        <end position="218"/>
    </location>
</feature>
<dbReference type="Pfam" id="PF08729">
    <property type="entry name" value="HUN"/>
    <property type="match status" value="1"/>
</dbReference>
<feature type="region of interest" description="Disordered" evidence="2">
    <location>
        <begin position="387"/>
        <end position="445"/>
    </location>
</feature>
<evidence type="ECO:0000256" key="2">
    <source>
        <dbReference type="SAM" id="MobiDB-lite"/>
    </source>
</evidence>
<gene>
    <name evidence="5" type="primary">SPOSA6832_03575</name>
</gene>
<evidence type="ECO:0000313" key="6">
    <source>
        <dbReference type="Proteomes" id="UP000243876"/>
    </source>
</evidence>
<feature type="region of interest" description="Disordered" evidence="2">
    <location>
        <begin position="561"/>
        <end position="630"/>
    </location>
</feature>
<feature type="compositionally biased region" description="Acidic residues" evidence="2">
    <location>
        <begin position="81"/>
        <end position="104"/>
    </location>
</feature>
<feature type="compositionally biased region" description="Basic and acidic residues" evidence="2">
    <location>
        <begin position="307"/>
        <end position="322"/>
    </location>
</feature>
<feature type="domain" description="Hpc2-related" evidence="3">
    <location>
        <begin position="346"/>
        <end position="383"/>
    </location>
</feature>
<evidence type="ECO:0000256" key="1">
    <source>
        <dbReference type="ARBA" id="ARBA00022553"/>
    </source>
</evidence>
<feature type="compositionally biased region" description="Pro residues" evidence="2">
    <location>
        <begin position="231"/>
        <end position="245"/>
    </location>
</feature>
<keyword evidence="1" id="KW-0597">Phosphoprotein</keyword>
<accession>A0A0D6EPE5</accession>
<feature type="compositionally biased region" description="Low complexity" evidence="2">
    <location>
        <begin position="33"/>
        <end position="47"/>
    </location>
</feature>
<feature type="compositionally biased region" description="Acidic residues" evidence="2">
    <location>
        <begin position="287"/>
        <end position="298"/>
    </location>
</feature>
<dbReference type="Pfam" id="PF14075">
    <property type="entry name" value="UBN_AB"/>
    <property type="match status" value="1"/>
</dbReference>
<proteinExistence type="predicted"/>
<evidence type="ECO:0000313" key="5">
    <source>
        <dbReference type="EMBL" id="CEQ41809.1"/>
    </source>
</evidence>
<dbReference type="OrthoDB" id="5576775at2759"/>
<reference evidence="6" key="1">
    <citation type="submission" date="2015-02" db="EMBL/GenBank/DDBJ databases">
        <authorList>
            <person name="Gon?alves P."/>
        </authorList>
    </citation>
    <scope>NUCLEOTIDE SEQUENCE [LARGE SCALE GENOMIC DNA]</scope>
</reference>
<feature type="compositionally biased region" description="Acidic residues" evidence="2">
    <location>
        <begin position="128"/>
        <end position="144"/>
    </location>
</feature>
<dbReference type="EMBL" id="CENE01000018">
    <property type="protein sequence ID" value="CEQ41809.1"/>
    <property type="molecule type" value="Genomic_DNA"/>
</dbReference>
<dbReference type="AlphaFoldDB" id="A0A0D6EPE5"/>
<dbReference type="InterPro" id="IPR014840">
    <property type="entry name" value="HRD"/>
</dbReference>
<protein>
    <submittedName>
        <fullName evidence="5">SPOSA6832_03575-mRNA-1:cds</fullName>
    </submittedName>
</protein>
<dbReference type="InterPro" id="IPR026947">
    <property type="entry name" value="UBN_middle_dom"/>
</dbReference>